<proteinExistence type="predicted"/>
<dbReference type="RefSeq" id="XP_065328570.1">
    <property type="nucleotide sequence ID" value="XM_065472498.1"/>
</dbReference>
<dbReference type="Gene3D" id="3.90.1750.10">
    <property type="entry name" value="Hect, E3 ligase catalytic domains"/>
    <property type="match status" value="1"/>
</dbReference>
<dbReference type="CDD" id="cd00078">
    <property type="entry name" value="HECTc"/>
    <property type="match status" value="1"/>
</dbReference>
<dbReference type="PROSITE" id="PS50237">
    <property type="entry name" value="HECT"/>
    <property type="match status" value="1"/>
</dbReference>
<evidence type="ECO:0000256" key="4">
    <source>
        <dbReference type="ARBA" id="ARBA00022786"/>
    </source>
</evidence>
<name>A0AAX4J918_9MICR</name>
<feature type="domain" description="HECT" evidence="6">
    <location>
        <begin position="462"/>
        <end position="792"/>
    </location>
</feature>
<protein>
    <recommendedName>
        <fullName evidence="2">HECT-type E3 ubiquitin transferase</fullName>
        <ecNumber evidence="2">2.3.2.26</ecNumber>
    </recommendedName>
</protein>
<evidence type="ECO:0000256" key="5">
    <source>
        <dbReference type="PROSITE-ProRule" id="PRU00104"/>
    </source>
</evidence>
<feature type="active site" description="Glycyl thioester intermediate" evidence="5">
    <location>
        <position position="760"/>
    </location>
</feature>
<evidence type="ECO:0000313" key="8">
    <source>
        <dbReference type="Proteomes" id="UP001334084"/>
    </source>
</evidence>
<accession>A0AAX4J918</accession>
<keyword evidence="4 5" id="KW-0833">Ubl conjugation pathway</keyword>
<dbReference type="Gene3D" id="3.30.2410.10">
    <property type="entry name" value="Hect, E3 ligase catalytic domain"/>
    <property type="match status" value="1"/>
</dbReference>
<reference evidence="7" key="1">
    <citation type="journal article" date="2024" name="BMC Genomics">
        <title>Functional annotation of a divergent genome using sequence and structure-based similarity.</title>
        <authorList>
            <person name="Svedberg D."/>
            <person name="Winiger R.R."/>
            <person name="Berg A."/>
            <person name="Sharma H."/>
            <person name="Tellgren-Roth C."/>
            <person name="Debrunner-Vossbrinck B.A."/>
            <person name="Vossbrinck C.R."/>
            <person name="Barandun J."/>
        </authorList>
    </citation>
    <scope>NUCLEOTIDE SEQUENCE</scope>
    <source>
        <strain evidence="7">Illinois isolate</strain>
    </source>
</reference>
<dbReference type="Pfam" id="PF16558">
    <property type="entry name" value="AZUL"/>
    <property type="match status" value="1"/>
</dbReference>
<dbReference type="SMART" id="SM00119">
    <property type="entry name" value="HECTc"/>
    <property type="match status" value="1"/>
</dbReference>
<dbReference type="GeneID" id="90540226"/>
<dbReference type="GO" id="GO:0061630">
    <property type="term" value="F:ubiquitin protein ligase activity"/>
    <property type="evidence" value="ECO:0007669"/>
    <property type="project" value="UniProtKB-EC"/>
</dbReference>
<evidence type="ECO:0000256" key="2">
    <source>
        <dbReference type="ARBA" id="ARBA00012485"/>
    </source>
</evidence>
<evidence type="ECO:0000259" key="6">
    <source>
        <dbReference type="PROSITE" id="PS50237"/>
    </source>
</evidence>
<gene>
    <name evidence="7" type="ORF">VNE69_01362</name>
</gene>
<dbReference type="InterPro" id="IPR035983">
    <property type="entry name" value="Hect_E3_ubiquitin_ligase"/>
</dbReference>
<dbReference type="KEGG" id="vnx:VNE69_01362"/>
<evidence type="ECO:0000256" key="3">
    <source>
        <dbReference type="ARBA" id="ARBA00022679"/>
    </source>
</evidence>
<evidence type="ECO:0000256" key="1">
    <source>
        <dbReference type="ARBA" id="ARBA00000885"/>
    </source>
</evidence>
<dbReference type="PANTHER" id="PTHR45700">
    <property type="entry name" value="UBIQUITIN-PROTEIN LIGASE E3C"/>
    <property type="match status" value="1"/>
</dbReference>
<organism evidence="7 8">
    <name type="scientific">Vairimorpha necatrix</name>
    <dbReference type="NCBI Taxonomy" id="6039"/>
    <lineage>
        <taxon>Eukaryota</taxon>
        <taxon>Fungi</taxon>
        <taxon>Fungi incertae sedis</taxon>
        <taxon>Microsporidia</taxon>
        <taxon>Nosematidae</taxon>
        <taxon>Vairimorpha</taxon>
    </lineage>
</organism>
<dbReference type="Proteomes" id="UP001334084">
    <property type="component" value="Chromosome 1"/>
</dbReference>
<sequence length="792" mass="93980">MILKDKYFNQLSKGCQRPNCLKSFCRKIENPEYLEIISNILCDYDDLFLCENTNKLFTSEICYKKYLNKENWCINLLFHFLDLHKFEEGSKNINLLSPYRELEVNEFRSLPNKKRQQNNKILEEMKQLNISHDYKDTENTNIKINQDHENNNIRMNQDPENINIRMNQDKVNQDKANQKHNEIHTGTYNEIHNEMHKDDDIKETNHKFCKYFNKNNYTNLELYFITSVLHILIKKYDKISNFNLGLVILRLYSLSSTYSCKDPYNLSIILQIFDHIHNSDLKGINNNLNKTEDSEMNNLTFEEKDCKKNIKNQIFYLCINEKELIKNDIFRLIINLKETLNRSSNTNIRESRRLEFTLNIFYTIYLINEKLQIVKNKKFYLTQLCSNFNFKEEFKFYRSKTKTILNYFFILPVHTKAELIKYENNDLMKASLQDAFFRSLFEGHTEPYLFITVSRAEIYKDSIKILKKIKFENVHKQLRITFKNEEGVDSGGIRKEYFQILSHEIKSDEKLFTTCENTLWIRDDCLLLEKYYCIGKILGIALYNDVVLNIPFPIFFFKKLLNKKTNFNDLKEIDSDLHLSLSNLKKLNSKEIEELDLNFTIVYTSNSGEVKSVNLDDLNRNLKVTSENVTLFVNKYADLFLNKIIKKQFESIKEGFYYVINKQVLTHLSARELEKIIIGLNNFNINEIRSTTSYNGYEENNLIIKYFWEIFENFNKKMKKKLLQFITGHDRIPVGGSSSLKLVIMKNGCDTDRLPSSQTCFNTLLLPEYSSKEKLEDKLKTALEMTAGFFLL</sequence>
<evidence type="ECO:0000313" key="7">
    <source>
        <dbReference type="EMBL" id="WUR02425.1"/>
    </source>
</evidence>
<dbReference type="FunFam" id="3.30.2410.10:FF:000003">
    <property type="entry name" value="probable E3 ubiquitin-protein ligase HERC4 isoform X1"/>
    <property type="match status" value="1"/>
</dbReference>
<keyword evidence="3" id="KW-0808">Transferase</keyword>
<comment type="catalytic activity">
    <reaction evidence="1">
        <text>S-ubiquitinyl-[E2 ubiquitin-conjugating enzyme]-L-cysteine + [acceptor protein]-L-lysine = [E2 ubiquitin-conjugating enzyme]-L-cysteine + N(6)-ubiquitinyl-[acceptor protein]-L-lysine.</text>
        <dbReference type="EC" id="2.3.2.26"/>
    </reaction>
</comment>
<dbReference type="InterPro" id="IPR032353">
    <property type="entry name" value="AZUL"/>
</dbReference>
<dbReference type="GO" id="GO:0000209">
    <property type="term" value="P:protein polyubiquitination"/>
    <property type="evidence" value="ECO:0007669"/>
    <property type="project" value="InterPro"/>
</dbReference>
<dbReference type="Gene3D" id="3.30.2160.10">
    <property type="entry name" value="Hect, E3 ligase catalytic domain"/>
    <property type="match status" value="1"/>
</dbReference>
<keyword evidence="8" id="KW-1185">Reference proteome</keyword>
<dbReference type="EMBL" id="CP142726">
    <property type="protein sequence ID" value="WUR02425.1"/>
    <property type="molecule type" value="Genomic_DNA"/>
</dbReference>
<dbReference type="SUPFAM" id="SSF56204">
    <property type="entry name" value="Hect, E3 ligase catalytic domain"/>
    <property type="match status" value="1"/>
</dbReference>
<dbReference type="InterPro" id="IPR000569">
    <property type="entry name" value="HECT_dom"/>
</dbReference>
<dbReference type="InterPro" id="IPR044611">
    <property type="entry name" value="E3A/B/C-like"/>
</dbReference>
<dbReference type="Pfam" id="PF00632">
    <property type="entry name" value="HECT"/>
    <property type="match status" value="1"/>
</dbReference>
<dbReference type="EC" id="2.3.2.26" evidence="2"/>
<dbReference type="AlphaFoldDB" id="A0AAX4J918"/>